<organism evidence="2 3">
    <name type="scientific">Toxocara canis</name>
    <name type="common">Canine roundworm</name>
    <dbReference type="NCBI Taxonomy" id="6265"/>
    <lineage>
        <taxon>Eukaryota</taxon>
        <taxon>Metazoa</taxon>
        <taxon>Ecdysozoa</taxon>
        <taxon>Nematoda</taxon>
        <taxon>Chromadorea</taxon>
        <taxon>Rhabditida</taxon>
        <taxon>Spirurina</taxon>
        <taxon>Ascaridomorpha</taxon>
        <taxon>Ascaridoidea</taxon>
        <taxon>Toxocaridae</taxon>
        <taxon>Toxocara</taxon>
    </lineage>
</organism>
<dbReference type="Proteomes" id="UP000031036">
    <property type="component" value="Unassembled WGS sequence"/>
</dbReference>
<evidence type="ECO:0000313" key="2">
    <source>
        <dbReference type="EMBL" id="KHN84222.1"/>
    </source>
</evidence>
<dbReference type="AlphaFoldDB" id="A0A0B2VS74"/>
<evidence type="ECO:0000313" key="3">
    <source>
        <dbReference type="Proteomes" id="UP000031036"/>
    </source>
</evidence>
<evidence type="ECO:0000256" key="1">
    <source>
        <dbReference type="SAM" id="SignalP"/>
    </source>
</evidence>
<dbReference type="EMBL" id="JPKZ01001032">
    <property type="protein sequence ID" value="KHN84222.1"/>
    <property type="molecule type" value="Genomic_DNA"/>
</dbReference>
<keyword evidence="1" id="KW-0732">Signal</keyword>
<gene>
    <name evidence="2" type="ORF">Tcan_02019</name>
</gene>
<keyword evidence="3" id="KW-1185">Reference proteome</keyword>
<proteinExistence type="predicted"/>
<name>A0A0B2VS74_TOXCA</name>
<feature type="signal peptide" evidence="1">
    <location>
        <begin position="1"/>
        <end position="19"/>
    </location>
</feature>
<comment type="caution">
    <text evidence="2">The sequence shown here is derived from an EMBL/GenBank/DDBJ whole genome shotgun (WGS) entry which is preliminary data.</text>
</comment>
<reference evidence="2 3" key="1">
    <citation type="submission" date="2014-11" db="EMBL/GenBank/DDBJ databases">
        <title>Genetic blueprint of the zoonotic pathogen Toxocara canis.</title>
        <authorList>
            <person name="Zhu X.-Q."/>
            <person name="Korhonen P.K."/>
            <person name="Cai H."/>
            <person name="Young N.D."/>
            <person name="Nejsum P."/>
            <person name="von Samson-Himmelstjerna G."/>
            <person name="Boag P.R."/>
            <person name="Tan P."/>
            <person name="Li Q."/>
            <person name="Min J."/>
            <person name="Yang Y."/>
            <person name="Wang X."/>
            <person name="Fang X."/>
            <person name="Hall R.S."/>
            <person name="Hofmann A."/>
            <person name="Sternberg P.W."/>
            <person name="Jex A.R."/>
            <person name="Gasser R.B."/>
        </authorList>
    </citation>
    <scope>NUCLEOTIDE SEQUENCE [LARGE SCALE GENOMIC DNA]</scope>
    <source>
        <strain evidence="2">PN_DK_2014</strain>
    </source>
</reference>
<sequence length="160" mass="17777">MKPRLRLILFVAIWHIGYRDKVQKLLAVTRKRQETWDAFKAPPGSGTLSRFSFRTILIIIRKGYVCHYRTLFPPETFVEILNVLEYTHSGFDQGGIIVVAVRGVWPAGIIVGAVSDIWPTGAIVDAVCDLWQAESLLLLCVISGQVASLLVLCVISGRLA</sequence>
<protein>
    <submittedName>
        <fullName evidence="2">Uncharacterized protein</fullName>
    </submittedName>
</protein>
<accession>A0A0B2VS74</accession>
<feature type="chain" id="PRO_5002077550" evidence="1">
    <location>
        <begin position="20"/>
        <end position="160"/>
    </location>
</feature>